<dbReference type="EMBL" id="NLAX01001584">
    <property type="protein sequence ID" value="PKS05607.1"/>
    <property type="molecule type" value="Genomic_DNA"/>
</dbReference>
<name>A0A2N3MZK0_9PEZI</name>
<feature type="domain" description="Heterokaryon incompatibility" evidence="1">
    <location>
        <begin position="285"/>
        <end position="468"/>
    </location>
</feature>
<dbReference type="InParanoid" id="A0A2N3MZK0"/>
<dbReference type="Pfam" id="PF06985">
    <property type="entry name" value="HET"/>
    <property type="match status" value="1"/>
</dbReference>
<dbReference type="STRING" id="41688.A0A2N3MZK0"/>
<dbReference type="PANTHER" id="PTHR33112:SF16">
    <property type="entry name" value="HETEROKARYON INCOMPATIBILITY DOMAIN-CONTAINING PROTEIN"/>
    <property type="match status" value="1"/>
</dbReference>
<sequence>MSDSQGLGLGDNHRGATICAVCLAIPFDRLPAEEEAAYPHHATLQDLRASASRCPLCALLVQSIDEEQARLENEEEKTGVFLGDLAFGLQGQGYGNPVVGYVQSIRQFQDVRVESDRRTLLARDLGRNQPATFENVRLAQYGVETGRPAKVVLTGRGLDPSGRPHIYGNWWLLDQPDERDGPATEKDYYRLQLMGIGVRLTETPSPHAYPDDPSAQYIPGRTRELFSGSIKSRDLLRFWVHACDAGHKCHPTEPPALPTRVLDLGSPPTFESVKLVETKGGKGQYVALSHSWGGVDILTTKRQTLQAHAAGIPIGKLPQTFLDTVQIATGLGIRYVWIDSLCIVQDDFEDWEREAPRMAEVYSNAYLTVSSSHALNPTEGCFPRWRMFEYTPSDNLSTGTREKWNHLDFVPLPTSVSFRRPSKLFLHKGWLPPSAIEAPTVYRNGNFGSKRDPIASETLSSRAWTLQERLLSPRVLHFGRDQMFWQCQSCFIAEDGSRFDPAIFSLDAVIETQRVNPADKSAAVFMSFVPEASIPSQEEGRFKGGWLHVVADFSRRRLTYGDDKLAALSGLANIIASRTGDTYICGLWERHIYQDLCWKVDRSHEVEIEMKLWDMRLEPDRDINTPYDQDIGLALRDDSKALEIKRVPGRAPSWSWASMDAPLSFQQIQGDRIVAKLINHEVKPSGKDKYGRVSSGFVVLHAPLLPLEARDLKASSDWIRDTFDKKHPLETPVQVSVGGETAAGFAAFDLERSFPCFALFLDSAYALVLEATSTQKQEFRRIGLAKFIPTQSQANESVTSSSAVADVVYSSHEKAQGPVRQDHTRTLVRIV</sequence>
<comment type="caution">
    <text evidence="2">The sequence shown here is derived from an EMBL/GenBank/DDBJ whole genome shotgun (WGS) entry which is preliminary data.</text>
</comment>
<dbReference type="AlphaFoldDB" id="A0A2N3MZK0"/>
<keyword evidence="3" id="KW-1185">Reference proteome</keyword>
<evidence type="ECO:0000313" key="3">
    <source>
        <dbReference type="Proteomes" id="UP000233524"/>
    </source>
</evidence>
<dbReference type="VEuPathDB" id="FungiDB:jhhlp_008125"/>
<dbReference type="InterPro" id="IPR010730">
    <property type="entry name" value="HET"/>
</dbReference>
<proteinExistence type="predicted"/>
<evidence type="ECO:0000259" key="1">
    <source>
        <dbReference type="Pfam" id="PF06985"/>
    </source>
</evidence>
<dbReference type="OrthoDB" id="47007at2759"/>
<accession>A0A2N3MZK0</accession>
<evidence type="ECO:0000313" key="2">
    <source>
        <dbReference type="EMBL" id="PKS05607.1"/>
    </source>
</evidence>
<dbReference type="PANTHER" id="PTHR33112">
    <property type="entry name" value="DOMAIN PROTEIN, PUTATIVE-RELATED"/>
    <property type="match status" value="1"/>
</dbReference>
<gene>
    <name evidence="2" type="ORF">jhhlp_008125</name>
</gene>
<organism evidence="2 3">
    <name type="scientific">Lomentospora prolificans</name>
    <dbReference type="NCBI Taxonomy" id="41688"/>
    <lineage>
        <taxon>Eukaryota</taxon>
        <taxon>Fungi</taxon>
        <taxon>Dikarya</taxon>
        <taxon>Ascomycota</taxon>
        <taxon>Pezizomycotina</taxon>
        <taxon>Sordariomycetes</taxon>
        <taxon>Hypocreomycetidae</taxon>
        <taxon>Microascales</taxon>
        <taxon>Microascaceae</taxon>
        <taxon>Lomentospora</taxon>
    </lineage>
</organism>
<protein>
    <recommendedName>
        <fullName evidence="1">Heterokaryon incompatibility domain-containing protein</fullName>
    </recommendedName>
</protein>
<dbReference type="Proteomes" id="UP000233524">
    <property type="component" value="Unassembled WGS sequence"/>
</dbReference>
<reference evidence="2 3" key="1">
    <citation type="journal article" date="2017" name="G3 (Bethesda)">
        <title>First Draft Genome Sequence of the Pathogenic Fungus Lomentospora prolificans (Formerly Scedosporium prolificans).</title>
        <authorList>
            <person name="Luo R."/>
            <person name="Zimin A."/>
            <person name="Workman R."/>
            <person name="Fan Y."/>
            <person name="Pertea G."/>
            <person name="Grossman N."/>
            <person name="Wear M.P."/>
            <person name="Jia B."/>
            <person name="Miller H."/>
            <person name="Casadevall A."/>
            <person name="Timp W."/>
            <person name="Zhang S.X."/>
            <person name="Salzberg S.L."/>
        </authorList>
    </citation>
    <scope>NUCLEOTIDE SEQUENCE [LARGE SCALE GENOMIC DNA]</scope>
    <source>
        <strain evidence="2 3">JHH-5317</strain>
    </source>
</reference>